<accession>A0A7C3EEF9</accession>
<evidence type="ECO:0000259" key="2">
    <source>
        <dbReference type="Pfam" id="PF00582"/>
    </source>
</evidence>
<dbReference type="Gene3D" id="3.40.50.620">
    <property type="entry name" value="HUPs"/>
    <property type="match status" value="2"/>
</dbReference>
<dbReference type="InterPro" id="IPR006016">
    <property type="entry name" value="UspA"/>
</dbReference>
<dbReference type="EMBL" id="DSVL01000035">
    <property type="protein sequence ID" value="HFH28115.1"/>
    <property type="molecule type" value="Genomic_DNA"/>
</dbReference>
<evidence type="ECO:0000313" key="3">
    <source>
        <dbReference type="EMBL" id="HFH28115.1"/>
    </source>
</evidence>
<comment type="similarity">
    <text evidence="1">Belongs to the universal stress protein A family.</text>
</comment>
<gene>
    <name evidence="3" type="ORF">ENS59_01180</name>
</gene>
<comment type="caution">
    <text evidence="3">The sequence shown here is derived from an EMBL/GenBank/DDBJ whole genome shotgun (WGS) entry which is preliminary data.</text>
</comment>
<name>A0A7C3EEF9_9SPIR</name>
<dbReference type="PANTHER" id="PTHR46268">
    <property type="entry name" value="STRESS RESPONSE PROTEIN NHAX"/>
    <property type="match status" value="1"/>
</dbReference>
<sequence length="280" mass="29155">MTTLPLMLACTDGSPASRGAVQAALALAPRWPAGICFLQVLEFNPGFASQALDYIHKWEREAESHLADLRDQAAARGIAADTRIISGQTAFRAILSTAAALKAALIIMGRHGHTGLNRLLMGSATARVIGFAPMPVVVVPRDAPLTFRRLLAASDGSPYGRAAWNYALELAPKFGAELFALSAAPEFRDIPAAEAIVRDMLASAAARGLAPHSLALEGRPEEAIVAAAGSQGADLIIMGSHGRTGLTRLLMGSVTERVIGLAPCPVMVVKPPGEAAAPLS</sequence>
<feature type="domain" description="UspA" evidence="2">
    <location>
        <begin position="147"/>
        <end position="270"/>
    </location>
</feature>
<evidence type="ECO:0000256" key="1">
    <source>
        <dbReference type="ARBA" id="ARBA00008791"/>
    </source>
</evidence>
<dbReference type="Pfam" id="PF00582">
    <property type="entry name" value="Usp"/>
    <property type="match status" value="2"/>
</dbReference>
<protein>
    <submittedName>
        <fullName evidence="3">Universal stress protein</fullName>
    </submittedName>
</protein>
<dbReference type="AlphaFoldDB" id="A0A7C3EEF9"/>
<dbReference type="PRINTS" id="PR01438">
    <property type="entry name" value="UNVRSLSTRESS"/>
</dbReference>
<dbReference type="PANTHER" id="PTHR46268:SF6">
    <property type="entry name" value="UNIVERSAL STRESS PROTEIN UP12"/>
    <property type="match status" value="1"/>
</dbReference>
<organism evidence="3">
    <name type="scientific">Gracilinema caldarium</name>
    <dbReference type="NCBI Taxonomy" id="215591"/>
    <lineage>
        <taxon>Bacteria</taxon>
        <taxon>Pseudomonadati</taxon>
        <taxon>Spirochaetota</taxon>
        <taxon>Spirochaetia</taxon>
        <taxon>Spirochaetales</taxon>
        <taxon>Breznakiellaceae</taxon>
        <taxon>Gracilinema</taxon>
    </lineage>
</organism>
<dbReference type="SUPFAM" id="SSF52402">
    <property type="entry name" value="Adenine nucleotide alpha hydrolases-like"/>
    <property type="match status" value="2"/>
</dbReference>
<proteinExistence type="inferred from homology"/>
<dbReference type="InterPro" id="IPR006015">
    <property type="entry name" value="Universal_stress_UspA"/>
</dbReference>
<dbReference type="CDD" id="cd00293">
    <property type="entry name" value="USP-like"/>
    <property type="match status" value="2"/>
</dbReference>
<feature type="domain" description="UspA" evidence="2">
    <location>
        <begin position="8"/>
        <end position="140"/>
    </location>
</feature>
<dbReference type="InterPro" id="IPR014729">
    <property type="entry name" value="Rossmann-like_a/b/a_fold"/>
</dbReference>
<reference evidence="3" key="1">
    <citation type="journal article" date="2020" name="mSystems">
        <title>Genome- and Community-Level Interaction Insights into Carbon Utilization and Element Cycling Functions of Hydrothermarchaeota in Hydrothermal Sediment.</title>
        <authorList>
            <person name="Zhou Z."/>
            <person name="Liu Y."/>
            <person name="Xu W."/>
            <person name="Pan J."/>
            <person name="Luo Z.H."/>
            <person name="Li M."/>
        </authorList>
    </citation>
    <scope>NUCLEOTIDE SEQUENCE [LARGE SCALE GENOMIC DNA]</scope>
    <source>
        <strain evidence="3">SpSt-503</strain>
    </source>
</reference>